<protein>
    <submittedName>
        <fullName evidence="2">Uncharacterized protein</fullName>
    </submittedName>
</protein>
<feature type="chain" id="PRO_5045901956" evidence="1">
    <location>
        <begin position="24"/>
        <end position="172"/>
    </location>
</feature>
<organism evidence="2 3">
    <name type="scientific">Ideonella azotifigens</name>
    <dbReference type="NCBI Taxonomy" id="513160"/>
    <lineage>
        <taxon>Bacteria</taxon>
        <taxon>Pseudomonadati</taxon>
        <taxon>Pseudomonadota</taxon>
        <taxon>Betaproteobacteria</taxon>
        <taxon>Burkholderiales</taxon>
        <taxon>Sphaerotilaceae</taxon>
        <taxon>Ideonella</taxon>
    </lineage>
</organism>
<comment type="caution">
    <text evidence="2">The sequence shown here is derived from an EMBL/GenBank/DDBJ whole genome shotgun (WGS) entry which is preliminary data.</text>
</comment>
<dbReference type="Proteomes" id="UP001500279">
    <property type="component" value="Unassembled WGS sequence"/>
</dbReference>
<name>A0ABN1K4L4_9BURK</name>
<evidence type="ECO:0000313" key="2">
    <source>
        <dbReference type="EMBL" id="GAA0754607.1"/>
    </source>
</evidence>
<sequence>MRLAGRPFVALLAGLLVSAGGQAASSKGSVEVTADGGLPCFALSQRELAGPMRVWTLSISHGERTDWRSLPPEDWGFSFGPPGGAVQLRPEACLRYGALPPGATQRTAAAPLQAGTLYRVELGAQPEAGADGTVAYEARFCVKPGKASGSAVQPVLWDETARRWRTEDCAAP</sequence>
<gene>
    <name evidence="2" type="ORF">GCM10009107_31290</name>
</gene>
<keyword evidence="3" id="KW-1185">Reference proteome</keyword>
<dbReference type="EMBL" id="BAAAEW010000020">
    <property type="protein sequence ID" value="GAA0754607.1"/>
    <property type="molecule type" value="Genomic_DNA"/>
</dbReference>
<keyword evidence="1" id="KW-0732">Signal</keyword>
<feature type="signal peptide" evidence="1">
    <location>
        <begin position="1"/>
        <end position="23"/>
    </location>
</feature>
<evidence type="ECO:0000313" key="3">
    <source>
        <dbReference type="Proteomes" id="UP001500279"/>
    </source>
</evidence>
<dbReference type="RefSeq" id="WP_231013008.1">
    <property type="nucleotide sequence ID" value="NZ_BAAAEW010000020.1"/>
</dbReference>
<accession>A0ABN1K4L4</accession>
<proteinExistence type="predicted"/>
<reference evidence="2 3" key="1">
    <citation type="journal article" date="2019" name="Int. J. Syst. Evol. Microbiol.">
        <title>The Global Catalogue of Microorganisms (GCM) 10K type strain sequencing project: providing services to taxonomists for standard genome sequencing and annotation.</title>
        <authorList>
            <consortium name="The Broad Institute Genomics Platform"/>
            <consortium name="The Broad Institute Genome Sequencing Center for Infectious Disease"/>
            <person name="Wu L."/>
            <person name="Ma J."/>
        </authorList>
    </citation>
    <scope>NUCLEOTIDE SEQUENCE [LARGE SCALE GENOMIC DNA]</scope>
    <source>
        <strain evidence="2 3">JCM 15503</strain>
    </source>
</reference>
<evidence type="ECO:0000256" key="1">
    <source>
        <dbReference type="SAM" id="SignalP"/>
    </source>
</evidence>